<dbReference type="GO" id="GO:0072572">
    <property type="term" value="F:poly-ADP-D-ribose binding"/>
    <property type="evidence" value="ECO:0007669"/>
    <property type="project" value="Ensembl"/>
</dbReference>
<evidence type="ECO:0000256" key="3">
    <source>
        <dbReference type="ARBA" id="ARBA00004906"/>
    </source>
</evidence>
<keyword evidence="11" id="KW-0013">ADP-ribosylation</keyword>
<keyword evidence="9" id="KW-0548">Nucleotidyltransferase</keyword>
<dbReference type="CDD" id="cd01437">
    <property type="entry name" value="parp_like"/>
    <property type="match status" value="1"/>
</dbReference>
<dbReference type="SUPFAM" id="SSF56399">
    <property type="entry name" value="ADP-ribosylation"/>
    <property type="match status" value="1"/>
</dbReference>
<sequence length="745" mass="84462">MASRRSGRSTSHARGTRIKLQSPGSESEKSEAASSTVEFHWQWEDSEGIWHWYPSTQDMEITEAFRNGNALVNISSDSGNMKLQVDFKKMVQRTTKTRTERRIAVAVKDQGSYFIWQWQGDEEDGWIPYDAKTCLALERTLAESNELKIDVMFGRTRYTLDVGSMVQTNCKSGYQRRIERQPSAAVELTEANGGSTRNISSVLSMECPSKAKKARGEFVVEGVKQELVTEDAERNGKAKDNEVSVKTLLLKGKTPVDPECTIKVGKAHVYCEGDDVYDVMLNQTNLQFNNNKYYIIQLLEDDGQRTFSVWTRWGRVGKVGQHNLVTCSGDLNKAKEIFQKKFFDKTKNSWEDRGSFKKVPGKYDMLQLDYTSNIEGEESKDEALVPISPPKLESQLERPVQELIELICNIQNMEEMMVEMKYDIKKAPLGKLTVAQIKAGYESLKKIEDCIRSGQSGRILVEACNEFYTRIPHDFGLRTPPLIRTEQELTDKIQLLEALGDIEIAIKLVKTELRNPEHPLDQHYRNLHCVLRPLDHSCHEFKVISQYLHSTHAPTHNDYTMTLLDVFEVEKEGENEAFRKDLPNRMLLWHGSRLGNWVGILSHGLRIAPPEAPVTGYMFGKGIYFADMSSKSANYCFASRLKDTGLLLLSEVALGECNELLEANPEAAGLLQGKHSTKGMGKMAPNPSHYVSLNGTTVPLGPVSGTGILNPQGYTLNYNEFIVYNTSQVRMRYLLKIRFNFTQLW</sequence>
<keyword evidence="6" id="KW-0597">Phosphoprotein</keyword>
<dbReference type="GO" id="GO:0005829">
    <property type="term" value="C:cytosol"/>
    <property type="evidence" value="ECO:0007669"/>
    <property type="project" value="Ensembl"/>
</dbReference>
<dbReference type="SMART" id="SM00773">
    <property type="entry name" value="WGR"/>
    <property type="match status" value="1"/>
</dbReference>
<evidence type="ECO:0000256" key="2">
    <source>
        <dbReference type="ARBA" id="ARBA00004286"/>
    </source>
</evidence>
<dbReference type="GO" id="GO:0071168">
    <property type="term" value="P:protein localization to chromatin"/>
    <property type="evidence" value="ECO:0007669"/>
    <property type="project" value="Ensembl"/>
</dbReference>
<dbReference type="EC" id="2.4.2.-" evidence="20"/>
<reference evidence="26" key="2">
    <citation type="submission" date="2025-08" db="UniProtKB">
        <authorList>
            <consortium name="Ensembl"/>
        </authorList>
    </citation>
    <scope>IDENTIFICATION</scope>
</reference>
<dbReference type="STRING" id="13616.ENSMODP00000008892"/>
<keyword evidence="8 20" id="KW-0808">Transferase</keyword>
<feature type="domain" description="PARP alpha-helical" evidence="24">
    <location>
        <begin position="393"/>
        <end position="510"/>
    </location>
</feature>
<dbReference type="GO" id="GO:0005730">
    <property type="term" value="C:nucleolus"/>
    <property type="evidence" value="ECO:0000318"/>
    <property type="project" value="GO_Central"/>
</dbReference>
<dbReference type="AlphaFoldDB" id="F6RCB4"/>
<keyword evidence="12" id="KW-0007">Acetylation</keyword>
<evidence type="ECO:0000256" key="16">
    <source>
        <dbReference type="ARBA" id="ARBA00023242"/>
    </source>
</evidence>
<evidence type="ECO:0000256" key="8">
    <source>
        <dbReference type="ARBA" id="ARBA00022679"/>
    </source>
</evidence>
<dbReference type="Gene3D" id="3.90.228.10">
    <property type="match status" value="1"/>
</dbReference>
<dbReference type="GO" id="GO:0005654">
    <property type="term" value="C:nucleoplasm"/>
    <property type="evidence" value="ECO:0007669"/>
    <property type="project" value="Ensembl"/>
</dbReference>
<dbReference type="Gene3D" id="1.20.142.10">
    <property type="entry name" value="Poly(ADP-ribose) polymerase, regulatory domain"/>
    <property type="match status" value="1"/>
</dbReference>
<comment type="subcellular location">
    <subcellularLocation>
        <location evidence="2">Chromosome</location>
    </subcellularLocation>
    <subcellularLocation>
        <location evidence="1">Nucleus</location>
    </subcellularLocation>
</comment>
<dbReference type="GO" id="GO:0090734">
    <property type="term" value="C:site of DNA damage"/>
    <property type="evidence" value="ECO:0007669"/>
    <property type="project" value="Ensembl"/>
</dbReference>
<accession>F6RCB4</accession>
<keyword evidence="5" id="KW-0021">Allosteric enzyme</keyword>
<evidence type="ECO:0000256" key="21">
    <source>
        <dbReference type="SAM" id="MobiDB-lite"/>
    </source>
</evidence>
<dbReference type="FunFam" id="2.20.140.10:FF:000001">
    <property type="entry name" value="Poly [ADP-ribose] polymerase"/>
    <property type="match status" value="1"/>
</dbReference>
<dbReference type="GO" id="GO:0070213">
    <property type="term" value="P:protein auto-ADP-ribosylation"/>
    <property type="evidence" value="ECO:0007669"/>
    <property type="project" value="Ensembl"/>
</dbReference>
<dbReference type="InterPro" id="IPR004170">
    <property type="entry name" value="WWE_dom"/>
</dbReference>
<dbReference type="FunFam" id="1.20.142.10:FF:000003">
    <property type="entry name" value="Poly [ADP-ribose] polymerase"/>
    <property type="match status" value="1"/>
</dbReference>
<dbReference type="InterPro" id="IPR036616">
    <property type="entry name" value="Poly(ADP-ribose)pol_reg_dom_sf"/>
</dbReference>
<reference evidence="26 27" key="1">
    <citation type="journal article" date="2007" name="Nature">
        <title>Genome of the marsupial Monodelphis domestica reveals innovation in non-coding sequences.</title>
        <authorList>
            <person name="Mikkelsen T.S."/>
            <person name="Wakefield M.J."/>
            <person name="Aken B."/>
            <person name="Amemiya C.T."/>
            <person name="Chang J.L."/>
            <person name="Duke S."/>
            <person name="Garber M."/>
            <person name="Gentles A.J."/>
            <person name="Goodstadt L."/>
            <person name="Heger A."/>
            <person name="Jurka J."/>
            <person name="Kamal M."/>
            <person name="Mauceli E."/>
            <person name="Searle S.M."/>
            <person name="Sharpe T."/>
            <person name="Baker M.L."/>
            <person name="Batzer M.A."/>
            <person name="Benos P.V."/>
            <person name="Belov K."/>
            <person name="Clamp M."/>
            <person name="Cook A."/>
            <person name="Cuff J."/>
            <person name="Das R."/>
            <person name="Davidow L."/>
            <person name="Deakin J.E."/>
            <person name="Fazzari M.J."/>
            <person name="Glass J.L."/>
            <person name="Grabherr M."/>
            <person name="Greally J.M."/>
            <person name="Gu W."/>
            <person name="Hore T.A."/>
            <person name="Huttley G.A."/>
            <person name="Kleber M."/>
            <person name="Jirtle R.L."/>
            <person name="Koina E."/>
            <person name="Lee J.T."/>
            <person name="Mahony S."/>
            <person name="Marra M.A."/>
            <person name="Miller R.D."/>
            <person name="Nicholls R.D."/>
            <person name="Oda M."/>
            <person name="Papenfuss A.T."/>
            <person name="Parra Z.E."/>
            <person name="Pollock D.D."/>
            <person name="Ray D.A."/>
            <person name="Schein J.E."/>
            <person name="Speed T.P."/>
            <person name="Thompson K."/>
            <person name="VandeBerg J.L."/>
            <person name="Wade C.M."/>
            <person name="Walker J.A."/>
            <person name="Waters P.D."/>
            <person name="Webber C."/>
            <person name="Weidman J.R."/>
            <person name="Xie X."/>
            <person name="Zody M.C."/>
            <person name="Baldwin J."/>
            <person name="Abdouelleil A."/>
            <person name="Abdulkadir J."/>
            <person name="Abebe A."/>
            <person name="Abera B."/>
            <person name="Abreu J."/>
            <person name="Acer S.C."/>
            <person name="Aftuck L."/>
            <person name="Alexander A."/>
            <person name="An P."/>
            <person name="Anderson E."/>
            <person name="Anderson S."/>
            <person name="Arachi H."/>
            <person name="Azer M."/>
            <person name="Bachantsang P."/>
            <person name="Barry A."/>
            <person name="Bayul T."/>
            <person name="Berlin A."/>
            <person name="Bessette D."/>
            <person name="Bloom T."/>
            <person name="Bloom T."/>
            <person name="Boguslavskiy L."/>
            <person name="Bonnet C."/>
            <person name="Boukhgalter B."/>
            <person name="Bourzgui I."/>
            <person name="Brown A."/>
            <person name="Cahill P."/>
            <person name="Channer S."/>
            <person name="Cheshatsang Y."/>
            <person name="Chuda L."/>
            <person name="Citroen M."/>
            <person name="Collymore A."/>
            <person name="Cooke P."/>
            <person name="Costello M."/>
            <person name="D'Aco K."/>
            <person name="Daza R."/>
            <person name="De Haan G."/>
            <person name="DeGray S."/>
            <person name="DeMaso C."/>
            <person name="Dhargay N."/>
            <person name="Dooley K."/>
            <person name="Dooley E."/>
            <person name="Doricent M."/>
            <person name="Dorje P."/>
            <person name="Dorjee K."/>
            <person name="Dupes A."/>
            <person name="Elong R."/>
            <person name="Falk J."/>
            <person name="Farina A."/>
            <person name="Faro S."/>
            <person name="Ferguson D."/>
            <person name="Fisher S."/>
            <person name="Foley C.D."/>
            <person name="Franke A."/>
            <person name="Friedrich D."/>
            <person name="Gadbois L."/>
            <person name="Gearin G."/>
            <person name="Gearin C.R."/>
            <person name="Giannoukos G."/>
            <person name="Goode T."/>
            <person name="Graham J."/>
            <person name="Grandbois E."/>
            <person name="Grewal S."/>
            <person name="Gyaltsen K."/>
            <person name="Hafez N."/>
            <person name="Hagos B."/>
            <person name="Hall J."/>
            <person name="Henson C."/>
            <person name="Hollinger A."/>
            <person name="Honan T."/>
            <person name="Huard M.D."/>
            <person name="Hughes L."/>
            <person name="Hurhula B."/>
            <person name="Husby M.E."/>
            <person name="Kamat A."/>
            <person name="Kanga B."/>
            <person name="Kashin S."/>
            <person name="Khazanovich D."/>
            <person name="Kisner P."/>
            <person name="Lance K."/>
            <person name="Lara M."/>
            <person name="Lee W."/>
            <person name="Lennon N."/>
            <person name="Letendre F."/>
            <person name="LeVine R."/>
            <person name="Lipovsky A."/>
            <person name="Liu X."/>
            <person name="Liu J."/>
            <person name="Liu S."/>
            <person name="Lokyitsang T."/>
            <person name="Lokyitsang Y."/>
            <person name="Lubonja R."/>
            <person name="Lui A."/>
            <person name="MacDonald P."/>
            <person name="Magnisalis V."/>
            <person name="Maru K."/>
            <person name="Matthews C."/>
            <person name="McCusker W."/>
            <person name="McDonough S."/>
            <person name="Mehta T."/>
            <person name="Meldrim J."/>
            <person name="Meneus L."/>
            <person name="Mihai O."/>
            <person name="Mihalev A."/>
            <person name="Mihova T."/>
            <person name="Mittelman R."/>
            <person name="Mlenga V."/>
            <person name="Montmayeur A."/>
            <person name="Mulrain L."/>
            <person name="Navidi A."/>
            <person name="Naylor J."/>
            <person name="Negash T."/>
            <person name="Nguyen T."/>
            <person name="Nguyen N."/>
            <person name="Nicol R."/>
            <person name="Norbu C."/>
            <person name="Norbu N."/>
            <person name="Novod N."/>
            <person name="O'Neill B."/>
            <person name="Osman S."/>
            <person name="Markiewicz E."/>
            <person name="Oyono O.L."/>
            <person name="Patti C."/>
            <person name="Phunkhang P."/>
            <person name="Pierre F."/>
            <person name="Priest M."/>
            <person name="Raghuraman S."/>
            <person name="Rege F."/>
            <person name="Reyes R."/>
            <person name="Rise C."/>
            <person name="Rogov P."/>
            <person name="Ross K."/>
            <person name="Ryan E."/>
            <person name="Settipalli S."/>
            <person name="Shea T."/>
            <person name="Sherpa N."/>
            <person name="Shi L."/>
            <person name="Shih D."/>
            <person name="Sparrow T."/>
            <person name="Spaulding J."/>
            <person name="Stalker J."/>
            <person name="Stange-Thomann N."/>
            <person name="Stavropoulos S."/>
            <person name="Stone C."/>
            <person name="Strader C."/>
            <person name="Tesfaye S."/>
            <person name="Thomson T."/>
            <person name="Thoulutsang Y."/>
            <person name="Thoulutsang D."/>
            <person name="Topham K."/>
            <person name="Topping I."/>
            <person name="Tsamla T."/>
            <person name="Vassiliev H."/>
            <person name="Vo A."/>
            <person name="Wangchuk T."/>
            <person name="Wangdi T."/>
            <person name="Weiand M."/>
            <person name="Wilkinson J."/>
            <person name="Wilson A."/>
            <person name="Yadav S."/>
            <person name="Young G."/>
            <person name="Yu Q."/>
            <person name="Zembek L."/>
            <person name="Zhong D."/>
            <person name="Zimmer A."/>
            <person name="Zwirko Z."/>
            <person name="Jaffe D.B."/>
            <person name="Alvarez P."/>
            <person name="Brockman W."/>
            <person name="Butler J."/>
            <person name="Chin C."/>
            <person name="Gnerre S."/>
            <person name="MacCallum I."/>
            <person name="Graves J.A."/>
            <person name="Ponting C.P."/>
            <person name="Breen M."/>
            <person name="Samollow P.B."/>
            <person name="Lander E.S."/>
            <person name="Lindblad-Toh K."/>
        </authorList>
    </citation>
    <scope>NUCLEOTIDE SEQUENCE [LARGE SCALE GENOMIC DNA]</scope>
</reference>
<evidence type="ECO:0000256" key="5">
    <source>
        <dbReference type="ARBA" id="ARBA00022533"/>
    </source>
</evidence>
<comment type="pathway">
    <text evidence="3">Protein modification; protein ubiquitination.</text>
</comment>
<dbReference type="GO" id="GO:0006302">
    <property type="term" value="P:double-strand break repair"/>
    <property type="evidence" value="ECO:0000318"/>
    <property type="project" value="GO_Central"/>
</dbReference>
<dbReference type="InterPro" id="IPR012317">
    <property type="entry name" value="Poly(ADP-ribose)pol_cat_dom"/>
</dbReference>
<dbReference type="InterPro" id="IPR004102">
    <property type="entry name" value="Poly(ADP-ribose)pol_reg_dom"/>
</dbReference>
<evidence type="ECO:0000256" key="15">
    <source>
        <dbReference type="ARBA" id="ARBA00023204"/>
    </source>
</evidence>
<evidence type="ECO:0000313" key="27">
    <source>
        <dbReference type="Proteomes" id="UP000002280"/>
    </source>
</evidence>
<dbReference type="SUPFAM" id="SSF142921">
    <property type="entry name" value="WGR domain-like"/>
    <property type="match status" value="1"/>
</dbReference>
<dbReference type="Pfam" id="PF00644">
    <property type="entry name" value="PARP"/>
    <property type="match status" value="1"/>
</dbReference>
<dbReference type="Pfam" id="PF02877">
    <property type="entry name" value="PARP_reg"/>
    <property type="match status" value="1"/>
</dbReference>
<keyword evidence="13 20" id="KW-0520">NAD</keyword>
<dbReference type="SUPFAM" id="SSF117839">
    <property type="entry name" value="WWE domain"/>
    <property type="match status" value="2"/>
</dbReference>
<keyword evidence="14" id="KW-0238">DNA-binding</keyword>
<keyword evidence="15" id="KW-0234">DNA repair</keyword>
<dbReference type="Gene3D" id="2.20.140.10">
    <property type="entry name" value="WGR domain"/>
    <property type="match status" value="1"/>
</dbReference>
<dbReference type="GO" id="GO:0016567">
    <property type="term" value="P:protein ubiquitination"/>
    <property type="evidence" value="ECO:0007669"/>
    <property type="project" value="UniProtKB-UniPathway"/>
</dbReference>
<evidence type="ECO:0000259" key="22">
    <source>
        <dbReference type="PROSITE" id="PS50918"/>
    </source>
</evidence>
<evidence type="ECO:0000256" key="7">
    <source>
        <dbReference type="ARBA" id="ARBA00022676"/>
    </source>
</evidence>
<evidence type="ECO:0000256" key="11">
    <source>
        <dbReference type="ARBA" id="ARBA00022765"/>
    </source>
</evidence>
<dbReference type="FunFam" id="3.30.720.50:FF:000017">
    <property type="match status" value="1"/>
</dbReference>
<feature type="region of interest" description="Disordered" evidence="21">
    <location>
        <begin position="1"/>
        <end position="33"/>
    </location>
</feature>
<comment type="similarity">
    <text evidence="17">Belongs to the ARTD/PARP family.</text>
</comment>
<dbReference type="GeneID" id="100029480"/>
<dbReference type="GO" id="GO:0070212">
    <property type="term" value="P:protein poly-ADP-ribosylation"/>
    <property type="evidence" value="ECO:0007669"/>
    <property type="project" value="Ensembl"/>
</dbReference>
<evidence type="ECO:0000256" key="6">
    <source>
        <dbReference type="ARBA" id="ARBA00022553"/>
    </source>
</evidence>
<feature type="domain" description="PARP catalytic" evidence="23">
    <location>
        <begin position="518"/>
        <end position="745"/>
    </location>
</feature>
<evidence type="ECO:0000256" key="4">
    <source>
        <dbReference type="ARBA" id="ARBA00022454"/>
    </source>
</evidence>
<dbReference type="SUPFAM" id="SSF47587">
    <property type="entry name" value="Domain of poly(ADP-ribose) polymerase"/>
    <property type="match status" value="1"/>
</dbReference>
<feature type="domain" description="WWE" evidence="22">
    <location>
        <begin position="102"/>
        <end position="180"/>
    </location>
</feature>
<dbReference type="Bgee" id="ENSMODG00000007171">
    <property type="expression patterns" value="Expressed in heart and 20 other cell types or tissues"/>
</dbReference>
<dbReference type="PANTHER" id="PTHR10459:SF60">
    <property type="entry name" value="POLY [ADP-RIBOSE] POLYMERASE 2"/>
    <property type="match status" value="1"/>
</dbReference>
<dbReference type="PANTHER" id="PTHR10459">
    <property type="entry name" value="DNA LIGASE"/>
    <property type="match status" value="1"/>
</dbReference>
<evidence type="ECO:0000256" key="13">
    <source>
        <dbReference type="ARBA" id="ARBA00023027"/>
    </source>
</evidence>
<protein>
    <recommendedName>
        <fullName evidence="20">Poly [ADP-ribose] polymerase</fullName>
        <shortName evidence="20">PARP</shortName>
        <ecNumber evidence="20">2.4.2.-</ecNumber>
    </recommendedName>
</protein>
<dbReference type="PROSITE" id="PS51977">
    <property type="entry name" value="WGR"/>
    <property type="match status" value="1"/>
</dbReference>
<proteinExistence type="inferred from homology"/>
<keyword evidence="27" id="KW-1185">Reference proteome</keyword>
<dbReference type="PROSITE" id="PS50918">
    <property type="entry name" value="WWE"/>
    <property type="match status" value="2"/>
</dbReference>
<dbReference type="FunCoup" id="F6RCB4">
    <property type="interactions" value="2102"/>
</dbReference>
<dbReference type="GO" id="GO:0008270">
    <property type="term" value="F:zinc ion binding"/>
    <property type="evidence" value="ECO:0007669"/>
    <property type="project" value="InterPro"/>
</dbReference>
<dbReference type="Proteomes" id="UP000002280">
    <property type="component" value="Chromosome 1"/>
</dbReference>
<dbReference type="InParanoid" id="F6RCB4"/>
<dbReference type="GO" id="GO:0140294">
    <property type="term" value="F:NAD DNA ADP-ribosyltransferase activity"/>
    <property type="evidence" value="ECO:0007669"/>
    <property type="project" value="Ensembl"/>
</dbReference>
<dbReference type="PROSITE" id="PS51059">
    <property type="entry name" value="PARP_CATALYTIC"/>
    <property type="match status" value="1"/>
</dbReference>
<comment type="subunit">
    <text evidence="19">Component of a base excision repair (BER) complex, containing at least XRCC1, PARP1, POLB and LRIG3. Homo- and heterodimer with PARP1. Interacts (via the PARP catalytic domain) with HPF1. Interacts with core nucleosomes.</text>
</comment>
<dbReference type="InterPro" id="IPR036930">
    <property type="entry name" value="WGR_dom_sf"/>
</dbReference>
<dbReference type="GO" id="GO:0003950">
    <property type="term" value="F:NAD+ poly-ADP-ribosyltransferase activity"/>
    <property type="evidence" value="ECO:0000318"/>
    <property type="project" value="GO_Central"/>
</dbReference>
<dbReference type="OMA" id="QGENDRF"/>
<dbReference type="GO" id="GO:0031491">
    <property type="term" value="F:nucleosome binding"/>
    <property type="evidence" value="ECO:0007669"/>
    <property type="project" value="Ensembl"/>
</dbReference>
<dbReference type="InterPro" id="IPR018123">
    <property type="entry name" value="WWE-dom_subgr"/>
</dbReference>
<reference evidence="26" key="3">
    <citation type="submission" date="2025-09" db="UniProtKB">
        <authorList>
            <consortium name="Ensembl"/>
        </authorList>
    </citation>
    <scope>IDENTIFICATION</scope>
</reference>
<evidence type="ECO:0000256" key="20">
    <source>
        <dbReference type="RuleBase" id="RU362114"/>
    </source>
</evidence>
<dbReference type="HOGENOM" id="CLU_004841_2_2_1"/>
<dbReference type="Pfam" id="PF02825">
    <property type="entry name" value="WWE"/>
    <property type="match status" value="2"/>
</dbReference>
<feature type="domain" description="WGR" evidence="25">
    <location>
        <begin position="266"/>
        <end position="363"/>
    </location>
</feature>
<dbReference type="RefSeq" id="XP_007479799.1">
    <property type="nucleotide sequence ID" value="XM_007479737.3"/>
</dbReference>
<dbReference type="SMART" id="SM00678">
    <property type="entry name" value="WWE"/>
    <property type="match status" value="2"/>
</dbReference>
<dbReference type="OrthoDB" id="429950at2759"/>
<evidence type="ECO:0000256" key="18">
    <source>
        <dbReference type="ARBA" id="ARBA00033987"/>
    </source>
</evidence>
<dbReference type="InterPro" id="IPR050800">
    <property type="entry name" value="ARTD/PARP"/>
</dbReference>
<dbReference type="CDD" id="cd08003">
    <property type="entry name" value="WGR_PARP2_like"/>
    <property type="match status" value="1"/>
</dbReference>
<dbReference type="InterPro" id="IPR037197">
    <property type="entry name" value="WWE_dom_sf"/>
</dbReference>
<dbReference type="GeneTree" id="ENSGT00940000158452"/>
<dbReference type="GO" id="GO:0140805">
    <property type="term" value="F:NAD+-protein-serine ADP-ribosyltransferase activity"/>
    <property type="evidence" value="ECO:0007669"/>
    <property type="project" value="Ensembl"/>
</dbReference>
<evidence type="ECO:0000256" key="1">
    <source>
        <dbReference type="ARBA" id="ARBA00004123"/>
    </source>
</evidence>
<gene>
    <name evidence="26" type="primary">PARP2</name>
</gene>
<dbReference type="eggNOG" id="KOG1037">
    <property type="taxonomic scope" value="Eukaryota"/>
</dbReference>
<organism evidence="26 27">
    <name type="scientific">Monodelphis domestica</name>
    <name type="common">Gray short-tailed opossum</name>
    <dbReference type="NCBI Taxonomy" id="13616"/>
    <lineage>
        <taxon>Eukaryota</taxon>
        <taxon>Metazoa</taxon>
        <taxon>Chordata</taxon>
        <taxon>Craniata</taxon>
        <taxon>Vertebrata</taxon>
        <taxon>Euteleostomi</taxon>
        <taxon>Mammalia</taxon>
        <taxon>Metatheria</taxon>
        <taxon>Didelphimorphia</taxon>
        <taxon>Didelphidae</taxon>
        <taxon>Monodelphis</taxon>
    </lineage>
</organism>
<dbReference type="GO" id="GO:0003684">
    <property type="term" value="F:damaged DNA binding"/>
    <property type="evidence" value="ECO:0007669"/>
    <property type="project" value="Ensembl"/>
</dbReference>
<dbReference type="PROSITE" id="PS51060">
    <property type="entry name" value="PARP_ALPHA_HD"/>
    <property type="match status" value="1"/>
</dbReference>
<dbReference type="GO" id="GO:0016779">
    <property type="term" value="F:nucleotidyltransferase activity"/>
    <property type="evidence" value="ECO:0007669"/>
    <property type="project" value="UniProtKB-KW"/>
</dbReference>
<evidence type="ECO:0000259" key="24">
    <source>
        <dbReference type="PROSITE" id="PS51060"/>
    </source>
</evidence>
<dbReference type="InterPro" id="IPR008893">
    <property type="entry name" value="WGR_domain"/>
</dbReference>
<evidence type="ECO:0000259" key="25">
    <source>
        <dbReference type="PROSITE" id="PS51977"/>
    </source>
</evidence>
<dbReference type="FunFam" id="3.90.228.10:FF:000002">
    <property type="entry name" value="Poly [ADP-ribose] polymerase"/>
    <property type="match status" value="1"/>
</dbReference>
<evidence type="ECO:0000256" key="9">
    <source>
        <dbReference type="ARBA" id="ARBA00022695"/>
    </source>
</evidence>
<evidence type="ECO:0000256" key="17">
    <source>
        <dbReference type="ARBA" id="ARBA00024347"/>
    </source>
</evidence>
<keyword evidence="16" id="KW-0539">Nucleus</keyword>
<evidence type="ECO:0000256" key="19">
    <source>
        <dbReference type="ARBA" id="ARBA00064631"/>
    </source>
</evidence>
<name>F6RCB4_MONDO</name>
<dbReference type="GO" id="GO:0140861">
    <property type="term" value="P:DNA repair-dependent chromatin remodeling"/>
    <property type="evidence" value="ECO:0007669"/>
    <property type="project" value="Ensembl"/>
</dbReference>
<dbReference type="Gene3D" id="3.30.720.50">
    <property type="match status" value="2"/>
</dbReference>
<keyword evidence="10" id="KW-0227">DNA damage</keyword>
<dbReference type="GO" id="GO:0160004">
    <property type="term" value="F:poly-ADP-D-ribose modification-dependent protein binding"/>
    <property type="evidence" value="ECO:0007669"/>
    <property type="project" value="Ensembl"/>
</dbReference>
<keyword evidence="7 20" id="KW-0328">Glycosyltransferase</keyword>
<evidence type="ECO:0000256" key="10">
    <source>
        <dbReference type="ARBA" id="ARBA00022763"/>
    </source>
</evidence>
<keyword evidence="4" id="KW-0158">Chromosome</keyword>
<evidence type="ECO:0000259" key="23">
    <source>
        <dbReference type="PROSITE" id="PS51059"/>
    </source>
</evidence>
<comment type="catalytic activity">
    <reaction evidence="18">
        <text>NAD(+) + (ADP-D-ribosyl)n-acceptor = nicotinamide + (ADP-D-ribosyl)n+1-acceptor + H(+).</text>
        <dbReference type="EC" id="2.4.2.30"/>
    </reaction>
</comment>
<evidence type="ECO:0000313" key="26">
    <source>
        <dbReference type="Ensembl" id="ENSMODP00000008892.3"/>
    </source>
</evidence>
<feature type="domain" description="WWE" evidence="22">
    <location>
        <begin position="27"/>
        <end position="101"/>
    </location>
</feature>
<dbReference type="GO" id="GO:0140807">
    <property type="term" value="F:NAD+-protein-glutamate ADP-ribosyltransferase activity"/>
    <property type="evidence" value="ECO:0007669"/>
    <property type="project" value="Ensembl"/>
</dbReference>
<evidence type="ECO:0000256" key="14">
    <source>
        <dbReference type="ARBA" id="ARBA00023125"/>
    </source>
</evidence>
<dbReference type="GO" id="GO:0030592">
    <property type="term" value="P:DNA ADP-ribosylation"/>
    <property type="evidence" value="ECO:0007669"/>
    <property type="project" value="Ensembl"/>
</dbReference>
<dbReference type="Ensembl" id="ENSMODT00000009067.4">
    <property type="protein sequence ID" value="ENSMODP00000008892.3"/>
    <property type="gene ID" value="ENSMODG00000007171.4"/>
</dbReference>
<dbReference type="GO" id="GO:0140806">
    <property type="term" value="F:NAD+-protein-aspartate ADP-ribosyltransferase activity"/>
    <property type="evidence" value="ECO:0007669"/>
    <property type="project" value="Ensembl"/>
</dbReference>
<dbReference type="UniPathway" id="UPA00143"/>
<dbReference type="Pfam" id="PF05406">
    <property type="entry name" value="WGR"/>
    <property type="match status" value="1"/>
</dbReference>
<dbReference type="CTD" id="10038"/>
<evidence type="ECO:0000256" key="12">
    <source>
        <dbReference type="ARBA" id="ARBA00022990"/>
    </source>
</evidence>